<dbReference type="PANTHER" id="PTHR23504">
    <property type="entry name" value="MAJOR FACILITATOR SUPERFAMILY DOMAIN-CONTAINING PROTEIN 10"/>
    <property type="match status" value="1"/>
</dbReference>
<feature type="domain" description="Major facilitator superfamily (MFS) profile" evidence="9">
    <location>
        <begin position="4"/>
        <end position="392"/>
    </location>
</feature>
<dbReference type="PROSITE" id="PS50850">
    <property type="entry name" value="MFS"/>
    <property type="match status" value="1"/>
</dbReference>
<comment type="similarity">
    <text evidence="3">Belongs to the major facilitator superfamily. TCR/Tet family.</text>
</comment>
<name>A0ABY7YXE7_9HYPH</name>
<feature type="transmembrane region" description="Helical" evidence="8">
    <location>
        <begin position="98"/>
        <end position="119"/>
    </location>
</feature>
<feature type="transmembrane region" description="Helical" evidence="8">
    <location>
        <begin position="73"/>
        <end position="92"/>
    </location>
</feature>
<evidence type="ECO:0000256" key="7">
    <source>
        <dbReference type="ARBA" id="ARBA00023136"/>
    </source>
</evidence>
<evidence type="ECO:0000256" key="3">
    <source>
        <dbReference type="ARBA" id="ARBA00007520"/>
    </source>
</evidence>
<evidence type="ECO:0000256" key="1">
    <source>
        <dbReference type="ARBA" id="ARBA00003279"/>
    </source>
</evidence>
<protein>
    <submittedName>
        <fullName evidence="10">TCR/Tet family MFS transporter</fullName>
    </submittedName>
</protein>
<dbReference type="InterPro" id="IPR005829">
    <property type="entry name" value="Sugar_transporter_CS"/>
</dbReference>
<evidence type="ECO:0000256" key="2">
    <source>
        <dbReference type="ARBA" id="ARBA00004141"/>
    </source>
</evidence>
<gene>
    <name evidence="10" type="ORF">PSQ90_00190</name>
</gene>
<feature type="transmembrane region" description="Helical" evidence="8">
    <location>
        <begin position="244"/>
        <end position="265"/>
    </location>
</feature>
<feature type="transmembrane region" description="Helical" evidence="8">
    <location>
        <begin position="159"/>
        <end position="179"/>
    </location>
</feature>
<evidence type="ECO:0000256" key="6">
    <source>
        <dbReference type="ARBA" id="ARBA00022989"/>
    </source>
</evidence>
<dbReference type="InterPro" id="IPR036259">
    <property type="entry name" value="MFS_trans_sf"/>
</dbReference>
<feature type="transmembrane region" description="Helical" evidence="8">
    <location>
        <begin position="7"/>
        <end position="30"/>
    </location>
</feature>
<dbReference type="InterPro" id="IPR011701">
    <property type="entry name" value="MFS"/>
</dbReference>
<comment type="function">
    <text evidence="1">Resistance to tetracycline by an active tetracycline efflux. This is an energy-dependent process that decreases the accumulation of the antibiotic in whole cells. This protein functions as a metal-tetracycline/H(+) antiporter.</text>
</comment>
<dbReference type="Proteomes" id="UP001222118">
    <property type="component" value="Chromosome"/>
</dbReference>
<feature type="transmembrane region" description="Helical" evidence="8">
    <location>
        <begin position="131"/>
        <end position="153"/>
    </location>
</feature>
<dbReference type="PRINTS" id="PR01035">
    <property type="entry name" value="TCRTETA"/>
</dbReference>
<evidence type="ECO:0000256" key="5">
    <source>
        <dbReference type="ARBA" id="ARBA00022692"/>
    </source>
</evidence>
<proteinExistence type="inferred from homology"/>
<evidence type="ECO:0000259" key="9">
    <source>
        <dbReference type="PROSITE" id="PS50850"/>
    </source>
</evidence>
<feature type="transmembrane region" description="Helical" evidence="8">
    <location>
        <begin position="301"/>
        <end position="319"/>
    </location>
</feature>
<sequence>MNRPLVLILAAVMLDAIGIGLIFPILPALLRDVTHTAQIATLFGIMLALYSAMQFLFSPVLGVLSDRFGRRPILLLSLAGAATDYVLMAVAPELWMLVLGRAIAGITSANMAVATAYITDISPEKDRARRFGYFHAMFGVGFIIGPILGGLLGDFWVRAPFVAAAVLNGLNFALALFLLPESRAGDRNGRFEWRALNPFIPLRWALTFRALVPMMAIFAIMNFVGTMYGTVWALFGEDKFGWNGLAIGLSLGTFGFFHAGAQAFLTGPAVKWMGERWALVAGMGFEIIALVTLGLTSEGWVVFAMAPLFALGGIGMPALQSLTTSQVGADKQGQLQGVLASLVSLAAVFGPLFFGLSYFLVRPGWPGSIWIIGAAIYLLALPLILSVKRRDPASTQLDRL</sequence>
<accession>A0ABY7YXE7</accession>
<dbReference type="InterPro" id="IPR001958">
    <property type="entry name" value="Tet-R_TetA/multi-R_MdtG-like"/>
</dbReference>
<organism evidence="10 11">
    <name type="scientific">Devosia rhodophyticola</name>
    <dbReference type="NCBI Taxonomy" id="3026423"/>
    <lineage>
        <taxon>Bacteria</taxon>
        <taxon>Pseudomonadati</taxon>
        <taxon>Pseudomonadota</taxon>
        <taxon>Alphaproteobacteria</taxon>
        <taxon>Hyphomicrobiales</taxon>
        <taxon>Devosiaceae</taxon>
        <taxon>Devosia</taxon>
    </lineage>
</organism>
<dbReference type="EMBL" id="CP118247">
    <property type="protein sequence ID" value="WDR05926.1"/>
    <property type="molecule type" value="Genomic_DNA"/>
</dbReference>
<dbReference type="RefSeq" id="WP_282211444.1">
    <property type="nucleotide sequence ID" value="NZ_CP118247.1"/>
</dbReference>
<feature type="transmembrane region" description="Helical" evidence="8">
    <location>
        <begin position="36"/>
        <end position="61"/>
    </location>
</feature>
<feature type="transmembrane region" description="Helical" evidence="8">
    <location>
        <begin position="200"/>
        <end position="224"/>
    </location>
</feature>
<dbReference type="Pfam" id="PF07690">
    <property type="entry name" value="MFS_1"/>
    <property type="match status" value="1"/>
</dbReference>
<keyword evidence="6 8" id="KW-1133">Transmembrane helix</keyword>
<comment type="subcellular location">
    <subcellularLocation>
        <location evidence="2">Membrane</location>
        <topology evidence="2">Multi-pass membrane protein</topology>
    </subcellularLocation>
</comment>
<keyword evidence="5 8" id="KW-0812">Transmembrane</keyword>
<dbReference type="SUPFAM" id="SSF103473">
    <property type="entry name" value="MFS general substrate transporter"/>
    <property type="match status" value="1"/>
</dbReference>
<feature type="transmembrane region" description="Helical" evidence="8">
    <location>
        <begin position="339"/>
        <end position="361"/>
    </location>
</feature>
<dbReference type="InterPro" id="IPR020846">
    <property type="entry name" value="MFS_dom"/>
</dbReference>
<keyword evidence="4" id="KW-0813">Transport</keyword>
<reference evidence="10 11" key="1">
    <citation type="submission" date="2023-02" db="EMBL/GenBank/DDBJ databases">
        <title>Devosia chondri sp. nov., isolated from the phycosphere of marine algae.</title>
        <authorList>
            <person name="Kim J.M."/>
            <person name="Lee J.K."/>
            <person name="Choi B.J."/>
            <person name="Bayburt H."/>
            <person name="Jeon C.O."/>
        </authorList>
    </citation>
    <scope>NUCLEOTIDE SEQUENCE [LARGE SCALE GENOMIC DNA]</scope>
    <source>
        <strain evidence="10 11">G2-5</strain>
    </source>
</reference>
<dbReference type="PROSITE" id="PS00216">
    <property type="entry name" value="SUGAR_TRANSPORT_1"/>
    <property type="match status" value="1"/>
</dbReference>
<feature type="transmembrane region" description="Helical" evidence="8">
    <location>
        <begin position="367"/>
        <end position="387"/>
    </location>
</feature>
<evidence type="ECO:0000313" key="11">
    <source>
        <dbReference type="Proteomes" id="UP001222118"/>
    </source>
</evidence>
<dbReference type="PANTHER" id="PTHR23504:SF15">
    <property type="entry name" value="MAJOR FACILITATOR SUPERFAMILY (MFS) PROFILE DOMAIN-CONTAINING PROTEIN"/>
    <property type="match status" value="1"/>
</dbReference>
<dbReference type="CDD" id="cd17388">
    <property type="entry name" value="MFS_TetA"/>
    <property type="match status" value="1"/>
</dbReference>
<keyword evidence="11" id="KW-1185">Reference proteome</keyword>
<feature type="transmembrane region" description="Helical" evidence="8">
    <location>
        <begin position="277"/>
        <end position="295"/>
    </location>
</feature>
<evidence type="ECO:0000256" key="4">
    <source>
        <dbReference type="ARBA" id="ARBA00022448"/>
    </source>
</evidence>
<dbReference type="Gene3D" id="1.20.1250.20">
    <property type="entry name" value="MFS general substrate transporter like domains"/>
    <property type="match status" value="1"/>
</dbReference>
<evidence type="ECO:0000313" key="10">
    <source>
        <dbReference type="EMBL" id="WDR05926.1"/>
    </source>
</evidence>
<keyword evidence="7 8" id="KW-0472">Membrane</keyword>
<evidence type="ECO:0000256" key="8">
    <source>
        <dbReference type="SAM" id="Phobius"/>
    </source>
</evidence>